<gene>
    <name evidence="3" type="ORF">ON006_20485</name>
</gene>
<dbReference type="KEGG" id="dpf:ON006_20485"/>
<dbReference type="InterPro" id="IPR001789">
    <property type="entry name" value="Sig_transdc_resp-reg_receiver"/>
</dbReference>
<dbReference type="PANTHER" id="PTHR45566:SF2">
    <property type="entry name" value="NARL SUBFAMILY"/>
    <property type="match status" value="1"/>
</dbReference>
<sequence>MNIALIDNHPVFRTGIRIILKSQFEDVKTLETGSIQSLGRDIQQDALDIIIIGLSEEQPEIDRSALRKAMKNNPMASFILYYAHNPGFKFASSLMRSGVKGLLIKGGGPDDLTVCVSSVLSGQSYVSQHVRALA</sequence>
<evidence type="ECO:0000313" key="4">
    <source>
        <dbReference type="Proteomes" id="UP001164653"/>
    </source>
</evidence>
<dbReference type="GO" id="GO:0000160">
    <property type="term" value="P:phosphorelay signal transduction system"/>
    <property type="evidence" value="ECO:0007669"/>
    <property type="project" value="InterPro"/>
</dbReference>
<dbReference type="AlphaFoldDB" id="A0A9E8SMU1"/>
<keyword evidence="4" id="KW-1185">Reference proteome</keyword>
<reference evidence="3" key="1">
    <citation type="submission" date="2022-11" db="EMBL/GenBank/DDBJ databases">
        <title>Dyadobacter pollutisoli sp. nov., isolated from plastic dumped soil.</title>
        <authorList>
            <person name="Kim J.M."/>
            <person name="Kim K.R."/>
            <person name="Lee J.K."/>
            <person name="Hao L."/>
            <person name="Jeon C.O."/>
        </authorList>
    </citation>
    <scope>NUCLEOTIDE SEQUENCE</scope>
    <source>
        <strain evidence="3">U1</strain>
    </source>
</reference>
<protein>
    <recommendedName>
        <fullName evidence="2">Response regulatory domain-containing protein</fullName>
    </recommendedName>
</protein>
<dbReference type="SUPFAM" id="SSF52172">
    <property type="entry name" value="CheY-like"/>
    <property type="match status" value="1"/>
</dbReference>
<comment type="caution">
    <text evidence="1">Lacks conserved residue(s) required for the propagation of feature annotation.</text>
</comment>
<dbReference type="Proteomes" id="UP001164653">
    <property type="component" value="Chromosome"/>
</dbReference>
<dbReference type="EMBL" id="CP112998">
    <property type="protein sequence ID" value="WAC10127.1"/>
    <property type="molecule type" value="Genomic_DNA"/>
</dbReference>
<evidence type="ECO:0000256" key="1">
    <source>
        <dbReference type="PROSITE-ProRule" id="PRU00169"/>
    </source>
</evidence>
<organism evidence="3 4">
    <name type="scientific">Dyadobacter pollutisoli</name>
    <dbReference type="NCBI Taxonomy" id="2910158"/>
    <lineage>
        <taxon>Bacteria</taxon>
        <taxon>Pseudomonadati</taxon>
        <taxon>Bacteroidota</taxon>
        <taxon>Cytophagia</taxon>
        <taxon>Cytophagales</taxon>
        <taxon>Spirosomataceae</taxon>
        <taxon>Dyadobacter</taxon>
    </lineage>
</organism>
<name>A0A9E8SMU1_9BACT</name>
<feature type="domain" description="Response regulatory" evidence="2">
    <location>
        <begin position="2"/>
        <end position="120"/>
    </location>
</feature>
<dbReference type="InterPro" id="IPR051015">
    <property type="entry name" value="EvgA-like"/>
</dbReference>
<evidence type="ECO:0000259" key="2">
    <source>
        <dbReference type="PROSITE" id="PS50110"/>
    </source>
</evidence>
<dbReference type="Gene3D" id="3.40.50.2300">
    <property type="match status" value="1"/>
</dbReference>
<dbReference type="PANTHER" id="PTHR45566">
    <property type="entry name" value="HTH-TYPE TRANSCRIPTIONAL REGULATOR YHJB-RELATED"/>
    <property type="match status" value="1"/>
</dbReference>
<proteinExistence type="predicted"/>
<evidence type="ECO:0000313" key="3">
    <source>
        <dbReference type="EMBL" id="WAC10127.1"/>
    </source>
</evidence>
<dbReference type="RefSeq" id="WP_244823721.1">
    <property type="nucleotide sequence ID" value="NZ_CP112998.1"/>
</dbReference>
<accession>A0A9E8SMU1</accession>
<dbReference type="InterPro" id="IPR011006">
    <property type="entry name" value="CheY-like_superfamily"/>
</dbReference>
<dbReference type="PROSITE" id="PS50110">
    <property type="entry name" value="RESPONSE_REGULATORY"/>
    <property type="match status" value="1"/>
</dbReference>